<feature type="region of interest" description="Disordered" evidence="1">
    <location>
        <begin position="960"/>
        <end position="992"/>
    </location>
</feature>
<proteinExistence type="predicted"/>
<dbReference type="PANTHER" id="PTHR33096">
    <property type="entry name" value="CXC2 DOMAIN-CONTAINING PROTEIN"/>
    <property type="match status" value="1"/>
</dbReference>
<sequence length="1005" mass="114301">MRFFLLPQYPPNPHPQAKLAEWLPWREEYLDELLSSDGLDGYPLVCVVCESPGNLRCTDCCARDLFCDVCLLASHRRLPLHRVERWNGEYFKSDLLGALGLVIQLGHHPLGKVCEHPSRRHQLTIFDLTGVHQVVIRYCECNPGDLAYRRRQLLKMRWFPATIVRPHTAFSFRLLGFFHNLQSQNKTNLYDFYNTIIHLSSSAGLAPEIFRYNEISLVYRMWVHLHILKRGGAAHHSGGVKSLPDGSMAVECPACPHPGRNVDADALANDWKSTLILALDACFKLKLKDRSFSDPDLGTRLAYMVNDDKYLLHLSQSSKDPPPQEEMTCGSKLHAVSDAYTKSSRGYLATGVVISSCRHALVRSNGAADLQRGERYINTDYAFASSVVNDLDSGICQLLVTYDIACQWGINLRRRLASYLPPFNIDLDKLSFRIAIPKFHLVGHGASCQGPFDLALMDGVGLTHGEGVETVWSHSTSLATWSRENGPAARHQILDDHWGSWNWRKVVNLRTNLRKSLEKAWKWSKAQREVAKTLNTSISEETVRRWQKMVADYKRDKSKPNPFEEHNIAVSFASVRREFLQEESDAQKRGASQLHETTPSAFLRQALDIEEKQRVLRSRHRTASSSSVYQRESLQDQRRSLTHAINNLRSPQRIYMPGCAALLDDVDPELVIDAPELVKLWLPSALPLTSRDVSCTSELPTLEFRLRYAQAADALDHLRRLRRLVRGLVLQAKKHPSPTQRTMTRSRSVWEGLDVRVAQVSARYRDARAALLCLHPSGGWAKFLLELKKEDIRGPAREEDEPSESRFVPSWIWTASPPINEASGNDEDTNVSTKEVEEYMLVDWARAQERAKRFEEEVELCVEEMRRTLCFFSWSASKWEERAEERANSKNPPSDNVLQGLRAYAHRKSAMFRDMIKVFVNDWHSSLQPKGLGLEWLAHYSALIGTSQRGRNAVPSIIPLVPEDNDNDNIHSDQDEPLEQPAEGTTEPDTGSHLYQDFLQIIAEG</sequence>
<dbReference type="InterPro" id="IPR041457">
    <property type="entry name" value="CxC2_KDZ-assoc"/>
</dbReference>
<evidence type="ECO:0000313" key="3">
    <source>
        <dbReference type="EMBL" id="KAF9778487.1"/>
    </source>
</evidence>
<dbReference type="Pfam" id="PF18758">
    <property type="entry name" value="KDZ"/>
    <property type="match status" value="1"/>
</dbReference>
<keyword evidence="4" id="KW-1185">Reference proteome</keyword>
<dbReference type="PANTHER" id="PTHR33096:SF1">
    <property type="entry name" value="CXC1-LIKE CYSTEINE CLUSTER ASSOCIATED WITH KDZ TRANSPOSASES DOMAIN-CONTAINING PROTEIN"/>
    <property type="match status" value="1"/>
</dbReference>
<organism evidence="3 4">
    <name type="scientific">Thelephora terrestris</name>
    <dbReference type="NCBI Taxonomy" id="56493"/>
    <lineage>
        <taxon>Eukaryota</taxon>
        <taxon>Fungi</taxon>
        <taxon>Dikarya</taxon>
        <taxon>Basidiomycota</taxon>
        <taxon>Agaricomycotina</taxon>
        <taxon>Agaricomycetes</taxon>
        <taxon>Thelephorales</taxon>
        <taxon>Thelephoraceae</taxon>
        <taxon>Thelephora</taxon>
    </lineage>
</organism>
<reference evidence="3" key="1">
    <citation type="journal article" date="2020" name="Nat. Commun.">
        <title>Large-scale genome sequencing of mycorrhizal fungi provides insights into the early evolution of symbiotic traits.</title>
        <authorList>
            <person name="Miyauchi S."/>
            <person name="Kiss E."/>
            <person name="Kuo A."/>
            <person name="Drula E."/>
            <person name="Kohler A."/>
            <person name="Sanchez-Garcia M."/>
            <person name="Morin E."/>
            <person name="Andreopoulos B."/>
            <person name="Barry K.W."/>
            <person name="Bonito G."/>
            <person name="Buee M."/>
            <person name="Carver A."/>
            <person name="Chen C."/>
            <person name="Cichocki N."/>
            <person name="Clum A."/>
            <person name="Culley D."/>
            <person name="Crous P.W."/>
            <person name="Fauchery L."/>
            <person name="Girlanda M."/>
            <person name="Hayes R.D."/>
            <person name="Keri Z."/>
            <person name="LaButti K."/>
            <person name="Lipzen A."/>
            <person name="Lombard V."/>
            <person name="Magnuson J."/>
            <person name="Maillard F."/>
            <person name="Murat C."/>
            <person name="Nolan M."/>
            <person name="Ohm R.A."/>
            <person name="Pangilinan J."/>
            <person name="Pereira M.F."/>
            <person name="Perotto S."/>
            <person name="Peter M."/>
            <person name="Pfister S."/>
            <person name="Riley R."/>
            <person name="Sitrit Y."/>
            <person name="Stielow J.B."/>
            <person name="Szollosi G."/>
            <person name="Zifcakova L."/>
            <person name="Stursova M."/>
            <person name="Spatafora J.W."/>
            <person name="Tedersoo L."/>
            <person name="Vaario L.M."/>
            <person name="Yamada A."/>
            <person name="Yan M."/>
            <person name="Wang P."/>
            <person name="Xu J."/>
            <person name="Bruns T."/>
            <person name="Baldrian P."/>
            <person name="Vilgalys R."/>
            <person name="Dunand C."/>
            <person name="Henrissat B."/>
            <person name="Grigoriev I.V."/>
            <person name="Hibbett D."/>
            <person name="Nagy L.G."/>
            <person name="Martin F.M."/>
        </authorList>
    </citation>
    <scope>NUCLEOTIDE SEQUENCE</scope>
    <source>
        <strain evidence="3">UH-Tt-Lm1</strain>
    </source>
</reference>
<feature type="region of interest" description="Disordered" evidence="1">
    <location>
        <begin position="614"/>
        <end position="633"/>
    </location>
</feature>
<comment type="caution">
    <text evidence="3">The sequence shown here is derived from an EMBL/GenBank/DDBJ whole genome shotgun (WGS) entry which is preliminary data.</text>
</comment>
<dbReference type="AlphaFoldDB" id="A0A9P6H6B9"/>
<feature type="domain" description="CxC2-like cysteine cluster KDZ transposase-associated" evidence="2">
    <location>
        <begin position="96"/>
        <end position="203"/>
    </location>
</feature>
<dbReference type="OrthoDB" id="3257768at2759"/>
<dbReference type="EMBL" id="WIUZ02000023">
    <property type="protein sequence ID" value="KAF9778487.1"/>
    <property type="molecule type" value="Genomic_DNA"/>
</dbReference>
<feature type="compositionally biased region" description="Polar residues" evidence="1">
    <location>
        <begin position="623"/>
        <end position="632"/>
    </location>
</feature>
<name>A0A9P6H6B9_9AGAM</name>
<accession>A0A9P6H6B9</accession>
<reference evidence="3" key="2">
    <citation type="submission" date="2020-11" db="EMBL/GenBank/DDBJ databases">
        <authorList>
            <consortium name="DOE Joint Genome Institute"/>
            <person name="Kuo A."/>
            <person name="Miyauchi S."/>
            <person name="Kiss E."/>
            <person name="Drula E."/>
            <person name="Kohler A."/>
            <person name="Sanchez-Garcia M."/>
            <person name="Andreopoulos B."/>
            <person name="Barry K.W."/>
            <person name="Bonito G."/>
            <person name="Buee M."/>
            <person name="Carver A."/>
            <person name="Chen C."/>
            <person name="Cichocki N."/>
            <person name="Clum A."/>
            <person name="Culley D."/>
            <person name="Crous P.W."/>
            <person name="Fauchery L."/>
            <person name="Girlanda M."/>
            <person name="Hayes R."/>
            <person name="Keri Z."/>
            <person name="Labutti K."/>
            <person name="Lipzen A."/>
            <person name="Lombard V."/>
            <person name="Magnuson J."/>
            <person name="Maillard F."/>
            <person name="Morin E."/>
            <person name="Murat C."/>
            <person name="Nolan M."/>
            <person name="Ohm R."/>
            <person name="Pangilinan J."/>
            <person name="Pereira M."/>
            <person name="Perotto S."/>
            <person name="Peter M."/>
            <person name="Riley R."/>
            <person name="Sitrit Y."/>
            <person name="Stielow B."/>
            <person name="Szollosi G."/>
            <person name="Zifcakova L."/>
            <person name="Stursova M."/>
            <person name="Spatafora J.W."/>
            <person name="Tedersoo L."/>
            <person name="Vaario L.-M."/>
            <person name="Yamada A."/>
            <person name="Yan M."/>
            <person name="Wang P."/>
            <person name="Xu J."/>
            <person name="Bruns T."/>
            <person name="Baldrian P."/>
            <person name="Vilgalys R."/>
            <person name="Henrissat B."/>
            <person name="Grigoriev I.V."/>
            <person name="Hibbett D."/>
            <person name="Nagy L.G."/>
            <person name="Martin F.M."/>
        </authorList>
    </citation>
    <scope>NUCLEOTIDE SEQUENCE</scope>
    <source>
        <strain evidence="3">UH-Tt-Lm1</strain>
    </source>
</reference>
<dbReference type="InterPro" id="IPR040521">
    <property type="entry name" value="KDZ"/>
</dbReference>
<protein>
    <recommendedName>
        <fullName evidence="2">CxC2-like cysteine cluster KDZ transposase-associated domain-containing protein</fullName>
    </recommendedName>
</protein>
<evidence type="ECO:0000256" key="1">
    <source>
        <dbReference type="SAM" id="MobiDB-lite"/>
    </source>
</evidence>
<evidence type="ECO:0000313" key="4">
    <source>
        <dbReference type="Proteomes" id="UP000736335"/>
    </source>
</evidence>
<dbReference type="Pfam" id="PF18803">
    <property type="entry name" value="CxC2"/>
    <property type="match status" value="1"/>
</dbReference>
<evidence type="ECO:0000259" key="2">
    <source>
        <dbReference type="Pfam" id="PF18803"/>
    </source>
</evidence>
<gene>
    <name evidence="3" type="ORF">BJ322DRAFT_1014767</name>
</gene>
<dbReference type="Proteomes" id="UP000736335">
    <property type="component" value="Unassembled WGS sequence"/>
</dbReference>